<dbReference type="Pfam" id="PF13639">
    <property type="entry name" value="zf-RING_2"/>
    <property type="match status" value="1"/>
</dbReference>
<keyword evidence="2" id="KW-0175">Coiled coil</keyword>
<evidence type="ECO:0000256" key="2">
    <source>
        <dbReference type="SAM" id="Coils"/>
    </source>
</evidence>
<evidence type="ECO:0000256" key="1">
    <source>
        <dbReference type="PROSITE-ProRule" id="PRU00502"/>
    </source>
</evidence>
<dbReference type="PANTHER" id="PTHR24007:SF7">
    <property type="entry name" value="BRCA1-ASSOCIATED PROTEIN"/>
    <property type="match status" value="1"/>
</dbReference>
<keyword evidence="1" id="KW-0863">Zinc-finger</keyword>
<sequence length="597" mass="68166">MEILFPGQQISHYSIKVELDNSYSVLNTFKYFKEGQLTVTGTFKNKRTIISSAEGQPLIQTPKLKINYINMNSYDSNNEIVSSYEDQGIIRLFKSNDQNHYESKRGETMRKIVTADNTMCCLFYYDLELSQVLKKIKEEFARKSSGGDDFFSKCSHLRVLQQNSLDGIDCYYHMMLINFHRSEDCVFFQQMFNGFKLNSTYVKTGVINEIIFSTTLFKERQLPANNEKSIPYLLSDPFITTTTATTHSTVNNDDTNDTKKFLELPICPVCLERMDSAVTGLITIQCQHTFHCNCLDRCTNSKCPVCRYSFNNNDLRAKCTECDSKTNLWCCLICGHIGCSRYVGKHAIDHYKLTGHCFSIDMRTSRVWDYADDKYVHRIVQNQEDGKLVEVSAISGAGVSGGNNNNNDDSNCNMDDNGSNSCDITNNTHYGKNKSGSSSGGDITKSNSDDLEYIQLLLSQLESQEMFYSRKISDMERKNEIVSKKLESVMKQSEKIKELTEQYELEKAASENIKLKMKSVTATLRDLESSSKKSQIENEELKRTLADLMFHLEAKSTIEGAENNDEIKEGSIIIKETQPVSELFCKNQKKKKKKRKK</sequence>
<dbReference type="GO" id="GO:0005737">
    <property type="term" value="C:cytoplasm"/>
    <property type="evidence" value="ECO:0007669"/>
    <property type="project" value="TreeGrafter"/>
</dbReference>
<keyword evidence="6" id="KW-1185">Reference proteome</keyword>
<reference evidence="6" key="1">
    <citation type="submission" date="2018-06" db="EMBL/GenBank/DDBJ databases">
        <authorList>
            <person name="Guldener U."/>
        </authorList>
    </citation>
    <scope>NUCLEOTIDE SEQUENCE [LARGE SCALE GENOMIC DNA]</scope>
    <source>
        <strain evidence="6">UTAD17</strain>
    </source>
</reference>
<dbReference type="SMART" id="SM00290">
    <property type="entry name" value="ZnF_UBP"/>
    <property type="match status" value="1"/>
</dbReference>
<dbReference type="Gene3D" id="3.30.40.10">
    <property type="entry name" value="Zinc/RING finger domain, C3HC4 (zinc finger)"/>
    <property type="match status" value="2"/>
</dbReference>
<evidence type="ECO:0000313" key="6">
    <source>
        <dbReference type="Proteomes" id="UP000262825"/>
    </source>
</evidence>
<evidence type="ECO:0000259" key="4">
    <source>
        <dbReference type="PROSITE" id="PS50271"/>
    </source>
</evidence>
<evidence type="ECO:0008006" key="7">
    <source>
        <dbReference type="Google" id="ProtNLM"/>
    </source>
</evidence>
<dbReference type="GO" id="GO:0007265">
    <property type="term" value="P:Ras protein signal transduction"/>
    <property type="evidence" value="ECO:0007669"/>
    <property type="project" value="TreeGrafter"/>
</dbReference>
<proteinExistence type="predicted"/>
<organism evidence="5 6">
    <name type="scientific">Saccharomycodes ludwigii</name>
    <dbReference type="NCBI Taxonomy" id="36035"/>
    <lineage>
        <taxon>Eukaryota</taxon>
        <taxon>Fungi</taxon>
        <taxon>Dikarya</taxon>
        <taxon>Ascomycota</taxon>
        <taxon>Saccharomycotina</taxon>
        <taxon>Saccharomycetes</taxon>
        <taxon>Saccharomycodales</taxon>
        <taxon>Saccharomycodaceae</taxon>
        <taxon>Saccharomycodes</taxon>
    </lineage>
</organism>
<keyword evidence="1" id="KW-0862">Zinc</keyword>
<dbReference type="PROSITE" id="PS50271">
    <property type="entry name" value="ZF_UBP"/>
    <property type="match status" value="1"/>
</dbReference>
<dbReference type="VEuPathDB" id="FungiDB:SCODWIG_03608"/>
<dbReference type="PANTHER" id="PTHR24007">
    <property type="entry name" value="BRCA1-ASSOCIATED PROTEIN"/>
    <property type="match status" value="1"/>
</dbReference>
<dbReference type="InterPro" id="IPR001841">
    <property type="entry name" value="Znf_RING"/>
</dbReference>
<dbReference type="GO" id="GO:0061630">
    <property type="term" value="F:ubiquitin protein ligase activity"/>
    <property type="evidence" value="ECO:0007669"/>
    <property type="project" value="TreeGrafter"/>
</dbReference>
<dbReference type="Pfam" id="PF02148">
    <property type="entry name" value="zf-UBP"/>
    <property type="match status" value="1"/>
</dbReference>
<protein>
    <recommendedName>
        <fullName evidence="7">RING finger protein ETP1</fullName>
    </recommendedName>
</protein>
<name>A0A376BB43_9ASCO</name>
<evidence type="ECO:0000259" key="3">
    <source>
        <dbReference type="PROSITE" id="PS50089"/>
    </source>
</evidence>
<dbReference type="InterPro" id="IPR001607">
    <property type="entry name" value="Znf_UBP"/>
</dbReference>
<dbReference type="GO" id="GO:0016567">
    <property type="term" value="P:protein ubiquitination"/>
    <property type="evidence" value="ECO:0007669"/>
    <property type="project" value="TreeGrafter"/>
</dbReference>
<feature type="domain" description="UBP-type" evidence="4">
    <location>
        <begin position="301"/>
        <end position="395"/>
    </location>
</feature>
<dbReference type="InterPro" id="IPR013083">
    <property type="entry name" value="Znf_RING/FYVE/PHD"/>
</dbReference>
<dbReference type="OrthoDB" id="273556at2759"/>
<evidence type="ECO:0000313" key="5">
    <source>
        <dbReference type="EMBL" id="SSD61847.1"/>
    </source>
</evidence>
<dbReference type="EMBL" id="UFAJ01000933">
    <property type="protein sequence ID" value="SSD61847.1"/>
    <property type="molecule type" value="Genomic_DNA"/>
</dbReference>
<dbReference type="AlphaFoldDB" id="A0A376BB43"/>
<dbReference type="PROSITE" id="PS50089">
    <property type="entry name" value="ZF_RING_2"/>
    <property type="match status" value="1"/>
</dbReference>
<accession>A0A376BB43</accession>
<keyword evidence="1" id="KW-0479">Metal-binding</keyword>
<dbReference type="InterPro" id="IPR047243">
    <property type="entry name" value="RING-H2_BRAP2"/>
</dbReference>
<feature type="domain" description="RING-type" evidence="3">
    <location>
        <begin position="267"/>
        <end position="307"/>
    </location>
</feature>
<dbReference type="CDD" id="cd16457">
    <property type="entry name" value="RING-H2_BRAP2"/>
    <property type="match status" value="1"/>
</dbReference>
<gene>
    <name evidence="5" type="ORF">SCODWIG_03608</name>
</gene>
<dbReference type="Proteomes" id="UP000262825">
    <property type="component" value="Unassembled WGS sequence"/>
</dbReference>
<dbReference type="GO" id="GO:0008270">
    <property type="term" value="F:zinc ion binding"/>
    <property type="evidence" value="ECO:0007669"/>
    <property type="project" value="UniProtKB-KW"/>
</dbReference>
<feature type="coiled-coil region" evidence="2">
    <location>
        <begin position="458"/>
        <end position="544"/>
    </location>
</feature>
<dbReference type="SUPFAM" id="SSF57850">
    <property type="entry name" value="RING/U-box"/>
    <property type="match status" value="1"/>
</dbReference>
<dbReference type="SMART" id="SM00184">
    <property type="entry name" value="RING"/>
    <property type="match status" value="1"/>
</dbReference>